<accession>A0A5B9W4M3</accession>
<evidence type="ECO:0000313" key="8">
    <source>
        <dbReference type="Proteomes" id="UP000324233"/>
    </source>
</evidence>
<evidence type="ECO:0000313" key="7">
    <source>
        <dbReference type="EMBL" id="QEH35169.1"/>
    </source>
</evidence>
<dbReference type="KEGG" id="agv:OJF2_37140"/>
<dbReference type="PANTHER" id="PTHR35889">
    <property type="entry name" value="CYCLOINULO-OLIGOSACCHARIDE FRUCTANOTRANSFERASE-RELATED"/>
    <property type="match status" value="1"/>
</dbReference>
<dbReference type="InterPro" id="IPR009056">
    <property type="entry name" value="Cyt_c-like_dom"/>
</dbReference>
<dbReference type="InterPro" id="IPR011429">
    <property type="entry name" value="Cyt_c_Planctomycete-type"/>
</dbReference>
<reference evidence="7 8" key="1">
    <citation type="submission" date="2019-08" db="EMBL/GenBank/DDBJ databases">
        <title>Deep-cultivation of Planctomycetes and their phenomic and genomic characterization uncovers novel biology.</title>
        <authorList>
            <person name="Wiegand S."/>
            <person name="Jogler M."/>
            <person name="Boedeker C."/>
            <person name="Pinto D."/>
            <person name="Vollmers J."/>
            <person name="Rivas-Marin E."/>
            <person name="Kohn T."/>
            <person name="Peeters S.H."/>
            <person name="Heuer A."/>
            <person name="Rast P."/>
            <person name="Oberbeckmann S."/>
            <person name="Bunk B."/>
            <person name="Jeske O."/>
            <person name="Meyerdierks A."/>
            <person name="Storesund J.E."/>
            <person name="Kallscheuer N."/>
            <person name="Luecker S."/>
            <person name="Lage O.M."/>
            <person name="Pohl T."/>
            <person name="Merkel B.J."/>
            <person name="Hornburger P."/>
            <person name="Mueller R.-W."/>
            <person name="Bruemmer F."/>
            <person name="Labrenz M."/>
            <person name="Spormann A.M."/>
            <person name="Op den Camp H."/>
            <person name="Overmann J."/>
            <person name="Amann R."/>
            <person name="Jetten M.S.M."/>
            <person name="Mascher T."/>
            <person name="Medema M.H."/>
            <person name="Devos D.P."/>
            <person name="Kaster A.-K."/>
            <person name="Ovreas L."/>
            <person name="Rohde M."/>
            <person name="Galperin M.Y."/>
            <person name="Jogler C."/>
        </authorList>
    </citation>
    <scope>NUCLEOTIDE SEQUENCE [LARGE SCALE GENOMIC DNA]</scope>
    <source>
        <strain evidence="7 8">OJF2</strain>
    </source>
</reference>
<dbReference type="Pfam" id="PF07583">
    <property type="entry name" value="PSCyt2"/>
    <property type="match status" value="1"/>
</dbReference>
<dbReference type="RefSeq" id="WP_148594998.1">
    <property type="nucleotide sequence ID" value="NZ_CP042997.1"/>
</dbReference>
<keyword evidence="1 4" id="KW-0349">Heme</keyword>
<dbReference type="OrthoDB" id="127107at2"/>
<keyword evidence="2 4" id="KW-0479">Metal-binding</keyword>
<evidence type="ECO:0000259" key="6">
    <source>
        <dbReference type="PROSITE" id="PS51007"/>
    </source>
</evidence>
<dbReference type="InterPro" id="IPR036909">
    <property type="entry name" value="Cyt_c-like_dom_sf"/>
</dbReference>
<dbReference type="InterPro" id="IPR011444">
    <property type="entry name" value="DUF1549"/>
</dbReference>
<feature type="domain" description="Cytochrome c" evidence="6">
    <location>
        <begin position="40"/>
        <end position="144"/>
    </location>
</feature>
<evidence type="ECO:0000256" key="5">
    <source>
        <dbReference type="SAM" id="MobiDB-lite"/>
    </source>
</evidence>
<dbReference type="PROSITE" id="PS51007">
    <property type="entry name" value="CYTC"/>
    <property type="match status" value="1"/>
</dbReference>
<evidence type="ECO:0000256" key="2">
    <source>
        <dbReference type="ARBA" id="ARBA00022723"/>
    </source>
</evidence>
<dbReference type="AlphaFoldDB" id="A0A5B9W4M3"/>
<proteinExistence type="predicted"/>
<dbReference type="InterPro" id="IPR022655">
    <property type="entry name" value="DUF1553"/>
</dbReference>
<feature type="region of interest" description="Disordered" evidence="5">
    <location>
        <begin position="515"/>
        <end position="550"/>
    </location>
</feature>
<dbReference type="Pfam" id="PF07635">
    <property type="entry name" value="PSCyt1"/>
    <property type="match status" value="1"/>
</dbReference>
<dbReference type="GO" id="GO:0009055">
    <property type="term" value="F:electron transfer activity"/>
    <property type="evidence" value="ECO:0007669"/>
    <property type="project" value="InterPro"/>
</dbReference>
<dbReference type="Proteomes" id="UP000324233">
    <property type="component" value="Chromosome"/>
</dbReference>
<dbReference type="Pfam" id="PF07587">
    <property type="entry name" value="PSD1"/>
    <property type="match status" value="1"/>
</dbReference>
<evidence type="ECO:0000256" key="3">
    <source>
        <dbReference type="ARBA" id="ARBA00023004"/>
    </source>
</evidence>
<evidence type="ECO:0000256" key="1">
    <source>
        <dbReference type="ARBA" id="ARBA00022617"/>
    </source>
</evidence>
<sequence>METVRGTGRRAATSSNVASRTRETVAMAIAAVFAAIGISPDGMAGEAAGPEQVRYFETEIRPLLATSCMGCHGAGKQKGGLRLDSKAAIVAGGDSGPAVVPGRPGESLLVEAVNYASDDLKMPPNGQLNEAQRAALSRWIAMGMPWPEADSRAASAPTTVPAKRPRITDEDRAFWSFQPLRRPDVPAVDDGGWGRNPIDRFLFAGLKAAGLSPAPEADRRVLIRRLSFDLRGLPPTPEEVEAFVADPADDAYEALVGRMLASPRYGERWGRHWLDLVRYAESDGYRADDYRPEAWRYRDYVIKAFNEDRPYDRFILEQLAGDEIDPDDPELRIAVGFLRLGTYEHNQRDVPGQWATILNEITDVTGDVFLGLGMGCARCHDHKFDPILQKDYYRLQAFFAPIALRDDLGLASDAERRRYEDALAAWEAKTADIRAEIAALERPYLEQLGGGALAKFPAEMREILDRPAARRTPLEEQLAQLAYRQVTEEHDKIDAVMKKGKDAPAYKQLLSRLAAHDRDRPKAPPRPPTVTDVGPVAPPTTIPGDRAKRPVEPGFLTLLDPEPARVDRPAAAPSSTGRRTALARWLTRADNPLSTRVAVNRVWQYHFGRGLVGTSSDFGRLGERPSHPDLLDWLAAEFVAHGWSLKHLHRLIVTSTAYRQASGHPSPELAQKLDPENRLLWHWSTRRLEVEPIRDAMLAASGELDLAAMGGPASVHAEPRRSVYTKVMRNTRDPLSEAFDGPDGSITTPRRDATVTPIQALLMINGSWPMARARAMAARLSATASDDLGRIDLAYRLAFGRDPSPDERGDAIAFLHDQALRAAPPSTASSKGAADALVDLCHALLNSSEFLYVD</sequence>
<protein>
    <submittedName>
        <fullName evidence="7">Planctomycete cytochrome C</fullName>
    </submittedName>
</protein>
<dbReference type="PANTHER" id="PTHR35889:SF3">
    <property type="entry name" value="F-BOX DOMAIN-CONTAINING PROTEIN"/>
    <property type="match status" value="1"/>
</dbReference>
<gene>
    <name evidence="7" type="ORF">OJF2_37140</name>
</gene>
<dbReference type="GO" id="GO:0020037">
    <property type="term" value="F:heme binding"/>
    <property type="evidence" value="ECO:0007669"/>
    <property type="project" value="InterPro"/>
</dbReference>
<evidence type="ECO:0000256" key="4">
    <source>
        <dbReference type="PROSITE-ProRule" id="PRU00433"/>
    </source>
</evidence>
<dbReference type="EMBL" id="CP042997">
    <property type="protein sequence ID" value="QEH35169.1"/>
    <property type="molecule type" value="Genomic_DNA"/>
</dbReference>
<name>A0A5B9W4M3_9BACT</name>
<keyword evidence="8" id="KW-1185">Reference proteome</keyword>
<dbReference type="GO" id="GO:0046872">
    <property type="term" value="F:metal ion binding"/>
    <property type="evidence" value="ECO:0007669"/>
    <property type="project" value="UniProtKB-KW"/>
</dbReference>
<organism evidence="7 8">
    <name type="scientific">Aquisphaera giovannonii</name>
    <dbReference type="NCBI Taxonomy" id="406548"/>
    <lineage>
        <taxon>Bacteria</taxon>
        <taxon>Pseudomonadati</taxon>
        <taxon>Planctomycetota</taxon>
        <taxon>Planctomycetia</taxon>
        <taxon>Isosphaerales</taxon>
        <taxon>Isosphaeraceae</taxon>
        <taxon>Aquisphaera</taxon>
    </lineage>
</organism>
<dbReference type="SUPFAM" id="SSF46626">
    <property type="entry name" value="Cytochrome c"/>
    <property type="match status" value="1"/>
</dbReference>
<keyword evidence="3 4" id="KW-0408">Iron</keyword>